<keyword evidence="3" id="KW-1185">Reference proteome</keyword>
<dbReference type="RefSeq" id="WP_231335636.1">
    <property type="nucleotide sequence ID" value="NZ_CP059572.1"/>
</dbReference>
<dbReference type="InterPro" id="IPR027417">
    <property type="entry name" value="P-loop_NTPase"/>
</dbReference>
<organism evidence="2 3">
    <name type="scientific">Actinomadura graeca</name>
    <dbReference type="NCBI Taxonomy" id="2750812"/>
    <lineage>
        <taxon>Bacteria</taxon>
        <taxon>Bacillati</taxon>
        <taxon>Actinomycetota</taxon>
        <taxon>Actinomycetes</taxon>
        <taxon>Streptosporangiales</taxon>
        <taxon>Thermomonosporaceae</taxon>
        <taxon>Actinomadura</taxon>
    </lineage>
</organism>
<dbReference type="EMBL" id="CP059572">
    <property type="protein sequence ID" value="QXJ22400.1"/>
    <property type="molecule type" value="Genomic_DNA"/>
</dbReference>
<dbReference type="Proteomes" id="UP001049518">
    <property type="component" value="Chromosome"/>
</dbReference>
<sequence>MPAREASPSLLILWSAPRSRSTAFFRMMAERGDFDAVHEPFSYLAEFGRAELGGAPLTTEAELIGRLRERSREHPVFVKDTTDERYPGVLADEDFLARDAEHAFLIRHPSETIASYRRLNPGVERHQIGFEAQHEIFTAVRRLTGREPVVVDAADLVARPEATVASFCARVGIGFRPEALTWRAEQREEWTPSQRWHADAAASTGFRKSGPERGAEDVAAHPVLGDYLRHHLPYYEELHAHRLTV</sequence>
<accession>A0ABX8QUD6</accession>
<dbReference type="Gene3D" id="3.40.50.300">
    <property type="entry name" value="P-loop containing nucleotide triphosphate hydrolases"/>
    <property type="match status" value="1"/>
</dbReference>
<gene>
    <name evidence="2" type="ORF">AGRA3207_003392</name>
</gene>
<evidence type="ECO:0000313" key="2">
    <source>
        <dbReference type="EMBL" id="QXJ22400.1"/>
    </source>
</evidence>
<name>A0ABX8QUD6_9ACTN</name>
<evidence type="ECO:0000313" key="3">
    <source>
        <dbReference type="Proteomes" id="UP001049518"/>
    </source>
</evidence>
<dbReference type="SUPFAM" id="SSF52540">
    <property type="entry name" value="P-loop containing nucleoside triphosphate hydrolases"/>
    <property type="match status" value="1"/>
</dbReference>
<feature type="region of interest" description="Disordered" evidence="1">
    <location>
        <begin position="191"/>
        <end position="213"/>
    </location>
</feature>
<dbReference type="Pfam" id="PF19798">
    <property type="entry name" value="Sulfotransfer_5"/>
    <property type="match status" value="1"/>
</dbReference>
<dbReference type="PANTHER" id="PTHR48312">
    <property type="match status" value="1"/>
</dbReference>
<evidence type="ECO:0000256" key="1">
    <source>
        <dbReference type="SAM" id="MobiDB-lite"/>
    </source>
</evidence>
<protein>
    <submittedName>
        <fullName evidence="2">Sulfotransferase family protein</fullName>
    </submittedName>
</protein>
<proteinExistence type="predicted"/>
<reference evidence="2" key="1">
    <citation type="submission" date="2020-07" db="EMBL/GenBank/DDBJ databases">
        <authorList>
            <person name="Tarantini F.S."/>
            <person name="Hong K.W."/>
            <person name="Chan K.G."/>
        </authorList>
    </citation>
    <scope>NUCLEOTIDE SEQUENCE</scope>
    <source>
        <strain evidence="2">32-07</strain>
    </source>
</reference>
<dbReference type="PANTHER" id="PTHR48312:SF1">
    <property type="entry name" value="SULFOTRANSFERASE"/>
    <property type="match status" value="1"/>
</dbReference>